<dbReference type="InterPro" id="IPR030678">
    <property type="entry name" value="Peptide/Ni-bd"/>
</dbReference>
<organism evidence="6 7">
    <name type="scientific">Microbacterium rhizomatis</name>
    <dbReference type="NCBI Taxonomy" id="1631477"/>
    <lineage>
        <taxon>Bacteria</taxon>
        <taxon>Bacillati</taxon>
        <taxon>Actinomycetota</taxon>
        <taxon>Actinomycetes</taxon>
        <taxon>Micrococcales</taxon>
        <taxon>Microbacteriaceae</taxon>
        <taxon>Microbacterium</taxon>
    </lineage>
</organism>
<dbReference type="Proteomes" id="UP000325827">
    <property type="component" value="Unassembled WGS sequence"/>
</dbReference>
<feature type="chain" id="PRO_5038493389" evidence="4">
    <location>
        <begin position="27"/>
        <end position="554"/>
    </location>
</feature>
<dbReference type="GO" id="GO:0043190">
    <property type="term" value="C:ATP-binding cassette (ABC) transporter complex"/>
    <property type="evidence" value="ECO:0007669"/>
    <property type="project" value="InterPro"/>
</dbReference>
<protein>
    <submittedName>
        <fullName evidence="6">ABC transporter substrate-binding protein</fullName>
    </submittedName>
</protein>
<dbReference type="PIRSF" id="PIRSF002741">
    <property type="entry name" value="MppA"/>
    <property type="match status" value="1"/>
</dbReference>
<dbReference type="GO" id="GO:0042597">
    <property type="term" value="C:periplasmic space"/>
    <property type="evidence" value="ECO:0007669"/>
    <property type="project" value="UniProtKB-ARBA"/>
</dbReference>
<dbReference type="GO" id="GO:1904680">
    <property type="term" value="F:peptide transmembrane transporter activity"/>
    <property type="evidence" value="ECO:0007669"/>
    <property type="project" value="TreeGrafter"/>
</dbReference>
<dbReference type="SUPFAM" id="SSF53850">
    <property type="entry name" value="Periplasmic binding protein-like II"/>
    <property type="match status" value="1"/>
</dbReference>
<comment type="caution">
    <text evidence="6">The sequence shown here is derived from an EMBL/GenBank/DDBJ whole genome shotgun (WGS) entry which is preliminary data.</text>
</comment>
<evidence type="ECO:0000256" key="3">
    <source>
        <dbReference type="ARBA" id="ARBA00022729"/>
    </source>
</evidence>
<dbReference type="Gene3D" id="3.40.190.10">
    <property type="entry name" value="Periplasmic binding protein-like II"/>
    <property type="match status" value="1"/>
</dbReference>
<dbReference type="CDD" id="cd00995">
    <property type="entry name" value="PBP2_NikA_DppA_OppA_like"/>
    <property type="match status" value="1"/>
</dbReference>
<dbReference type="PANTHER" id="PTHR30290:SF9">
    <property type="entry name" value="OLIGOPEPTIDE-BINDING PROTEIN APPA"/>
    <property type="match status" value="1"/>
</dbReference>
<sequence>MRITRYPRTTITAAAIMAGALSLALAGCTSSNEPSPAPSLPAETIIQTPAASGEVESIVWALSAGEPLTLDPQSSADYSPKTVVSNLCESLMLINADGEVVPNLATSLTTPDPLSLVVSLRDDAVFWDGSPLTVDDVVYSLDRLIGPESVSAYAADFLSVASVAATGQNEVTLSLSVPDPLLPAKLASTGAAISQAAFVEQAGASYGSPNVGLMCSGPYKFTSWTPGSNIVIERSGTWWNSGVQPKVQSIRFDFVGDNDTLSTALLAGEIDGAYDVPTGSIPSLAGSNRGTLYRGESTISVLLGPTSPEGPGADPAFRAALNLAIDKQAISSLAAGGAGSPMASMISPFVWSGSPAEDVYDAGLAKLASGQDLEAAKAFLEKMKTPLDGPVRVAIIAGNQLMERAMTLVQADAAKIGVDIDIEQLQPLVYTSIYTDPAVREDYDLFASSGAFVEVPSPVYWASLFVSDWSPFNYAGYNDPAVTELMNAAALEPDPIAQAEMYVKAQEIFAVNGPIIGLTTLDELLFMNNRISGAPASSYYLNLPWAAYLGGTES</sequence>
<dbReference type="PROSITE" id="PS51257">
    <property type="entry name" value="PROKAR_LIPOPROTEIN"/>
    <property type="match status" value="1"/>
</dbReference>
<gene>
    <name evidence="6" type="ORF">F6B43_16865</name>
</gene>
<feature type="signal peptide" evidence="4">
    <location>
        <begin position="1"/>
        <end position="26"/>
    </location>
</feature>
<evidence type="ECO:0000256" key="4">
    <source>
        <dbReference type="SAM" id="SignalP"/>
    </source>
</evidence>
<dbReference type="Gene3D" id="3.90.76.10">
    <property type="entry name" value="Dipeptide-binding Protein, Domain 1"/>
    <property type="match status" value="1"/>
</dbReference>
<evidence type="ECO:0000256" key="2">
    <source>
        <dbReference type="ARBA" id="ARBA00022448"/>
    </source>
</evidence>
<proteinExistence type="inferred from homology"/>
<evidence type="ECO:0000256" key="1">
    <source>
        <dbReference type="ARBA" id="ARBA00005695"/>
    </source>
</evidence>
<evidence type="ECO:0000313" key="7">
    <source>
        <dbReference type="Proteomes" id="UP000325827"/>
    </source>
</evidence>
<keyword evidence="2" id="KW-0813">Transport</keyword>
<evidence type="ECO:0000313" key="6">
    <source>
        <dbReference type="EMBL" id="KAA9106027.1"/>
    </source>
</evidence>
<dbReference type="InterPro" id="IPR000914">
    <property type="entry name" value="SBP_5_dom"/>
</dbReference>
<feature type="domain" description="Solute-binding protein family 5" evidence="5">
    <location>
        <begin position="99"/>
        <end position="465"/>
    </location>
</feature>
<accession>A0A5J5J1Q0</accession>
<dbReference type="RefSeq" id="WP_150450170.1">
    <property type="nucleotide sequence ID" value="NZ_VYSA01000004.1"/>
</dbReference>
<dbReference type="AlphaFoldDB" id="A0A5J5J1Q0"/>
<dbReference type="Gene3D" id="3.10.105.10">
    <property type="entry name" value="Dipeptide-binding Protein, Domain 3"/>
    <property type="match status" value="1"/>
</dbReference>
<evidence type="ECO:0000259" key="5">
    <source>
        <dbReference type="Pfam" id="PF00496"/>
    </source>
</evidence>
<dbReference type="OrthoDB" id="5243526at2"/>
<dbReference type="EMBL" id="VYSA01000004">
    <property type="protein sequence ID" value="KAA9106027.1"/>
    <property type="molecule type" value="Genomic_DNA"/>
</dbReference>
<keyword evidence="3 4" id="KW-0732">Signal</keyword>
<comment type="similarity">
    <text evidence="1">Belongs to the bacterial solute-binding protein 5 family.</text>
</comment>
<reference evidence="7" key="1">
    <citation type="submission" date="2019-09" db="EMBL/GenBank/DDBJ databases">
        <title>Mumia zhuanghuii sp. nov. isolated from the intestinal contents of plateau pika (Ochotona curzoniae) in the Qinghai-Tibet plateau of China.</title>
        <authorList>
            <person name="Tian Z."/>
        </authorList>
    </citation>
    <scope>NUCLEOTIDE SEQUENCE [LARGE SCALE GENOMIC DNA]</scope>
    <source>
        <strain evidence="7">JCM 30598</strain>
    </source>
</reference>
<dbReference type="Pfam" id="PF00496">
    <property type="entry name" value="SBP_bac_5"/>
    <property type="match status" value="1"/>
</dbReference>
<name>A0A5J5J1Q0_9MICO</name>
<dbReference type="PANTHER" id="PTHR30290">
    <property type="entry name" value="PERIPLASMIC BINDING COMPONENT OF ABC TRANSPORTER"/>
    <property type="match status" value="1"/>
</dbReference>
<dbReference type="GO" id="GO:0015833">
    <property type="term" value="P:peptide transport"/>
    <property type="evidence" value="ECO:0007669"/>
    <property type="project" value="TreeGrafter"/>
</dbReference>
<dbReference type="InterPro" id="IPR039424">
    <property type="entry name" value="SBP_5"/>
</dbReference>
<keyword evidence="7" id="KW-1185">Reference proteome</keyword>